<keyword evidence="2 9" id="KW-0812">Transmembrane</keyword>
<dbReference type="GO" id="GO:0004888">
    <property type="term" value="F:transmembrane signaling receptor activity"/>
    <property type="evidence" value="ECO:0007669"/>
    <property type="project" value="InterPro"/>
</dbReference>
<evidence type="ECO:0000256" key="9">
    <source>
        <dbReference type="SAM" id="Phobius"/>
    </source>
</evidence>
<dbReference type="GO" id="GO:0007165">
    <property type="term" value="P:signal transduction"/>
    <property type="evidence" value="ECO:0007669"/>
    <property type="project" value="UniProtKB-KW"/>
</dbReference>
<dbReference type="Pfam" id="PF00015">
    <property type="entry name" value="MCPsignal"/>
    <property type="match status" value="1"/>
</dbReference>
<dbReference type="AlphaFoldDB" id="A0A2S0VSW3"/>
<evidence type="ECO:0000256" key="1">
    <source>
        <dbReference type="ARBA" id="ARBA00004141"/>
    </source>
</evidence>
<keyword evidence="13" id="KW-1185">Reference proteome</keyword>
<keyword evidence="4 9" id="KW-0472">Membrane</keyword>
<evidence type="ECO:0000313" key="13">
    <source>
        <dbReference type="Proteomes" id="UP000244441"/>
    </source>
</evidence>
<dbReference type="SMART" id="SM01358">
    <property type="entry name" value="HBM"/>
    <property type="match status" value="1"/>
</dbReference>
<evidence type="ECO:0000313" key="12">
    <source>
        <dbReference type="EMBL" id="AWB67305.1"/>
    </source>
</evidence>
<proteinExistence type="inferred from homology"/>
<feature type="region of interest" description="Disordered" evidence="8">
    <location>
        <begin position="403"/>
        <end position="422"/>
    </location>
</feature>
<sequence>MLALSNISIRHRLLGNVVIIIAALAILLFLSLSELVEFKALSNVKAQVEALNSGVLQLRRNEKDFLARKDLKYVETFAANVKSLKQQIDEIVQVFSSLDINTDQLSEFQKTIDSYQLKFTEISRLQQSIGLHPKDGLYGSLRQAVHGVEDVLKAHENYQLLAFMLQLRRAEKDFMLRYDKKYLGKFDSGIDNFYNALDANFVGQDYVPELKRLLNKYKSEFKLLVEKQEQIGLDPKSGALGDLRATIHKTDETLASLMKQSEQAINDVQDTLILQNIMVFIVIAIFSITATLFIANSIVKPLMRFSQLFSEIRRDNDLTRSVEYKANDELSQVARDFNSLMGDFRDAVSNIHETTGVLDIAMNELWKNTESTTVGMQTQQQESEMVATAATEMQATVEQIARNTESAASKADRTSQSANEGHEQVKLTVEAIQNLSSQLDKASHVVGDLEQDSSTIGQVLEVIRSIAEQTNLLALNAAIEAARAGEQGRGFAVVADEVRNLAMRTQESTREIETIITTLQSRTSDIVQIMSICQSDGQKSAEQAEHAGQLLIEINDNVMAIVEMNTSIAAAIEEQSKVASEVNKNVVNIRDIAIDVKGKAEQNSQTSVEISQQVTSLHKTVEIFKI</sequence>
<dbReference type="PANTHER" id="PTHR32089:SF119">
    <property type="entry name" value="METHYL-ACCEPTING CHEMOTAXIS PROTEIN CTPL"/>
    <property type="match status" value="1"/>
</dbReference>
<evidence type="ECO:0000256" key="5">
    <source>
        <dbReference type="ARBA" id="ARBA00023224"/>
    </source>
</evidence>
<name>A0A2S0VSW3_9ALTE</name>
<dbReference type="Proteomes" id="UP000244441">
    <property type="component" value="Chromosome"/>
</dbReference>
<dbReference type="SUPFAM" id="SSF58104">
    <property type="entry name" value="Methyl-accepting chemotaxis protein (MCP) signaling domain"/>
    <property type="match status" value="1"/>
</dbReference>
<dbReference type="SMART" id="SM00304">
    <property type="entry name" value="HAMP"/>
    <property type="match status" value="1"/>
</dbReference>
<dbReference type="GO" id="GO:0016020">
    <property type="term" value="C:membrane"/>
    <property type="evidence" value="ECO:0007669"/>
    <property type="project" value="UniProtKB-SubCell"/>
</dbReference>
<gene>
    <name evidence="12" type="ORF">C2869_13010</name>
</gene>
<dbReference type="InterPro" id="IPR004089">
    <property type="entry name" value="MCPsignal_dom"/>
</dbReference>
<keyword evidence="5 7" id="KW-0807">Transducer</keyword>
<evidence type="ECO:0000256" key="6">
    <source>
        <dbReference type="ARBA" id="ARBA00029447"/>
    </source>
</evidence>
<dbReference type="EMBL" id="CP026604">
    <property type="protein sequence ID" value="AWB67305.1"/>
    <property type="molecule type" value="Genomic_DNA"/>
</dbReference>
<dbReference type="PROSITE" id="PS50885">
    <property type="entry name" value="HAMP"/>
    <property type="match status" value="1"/>
</dbReference>
<dbReference type="InterPro" id="IPR004090">
    <property type="entry name" value="Chemotax_Me-accpt_rcpt"/>
</dbReference>
<dbReference type="Pfam" id="PF00672">
    <property type="entry name" value="HAMP"/>
    <property type="match status" value="1"/>
</dbReference>
<keyword evidence="3 9" id="KW-1133">Transmembrane helix</keyword>
<dbReference type="FunFam" id="1.10.287.950:FF:000001">
    <property type="entry name" value="Methyl-accepting chemotaxis sensory transducer"/>
    <property type="match status" value="1"/>
</dbReference>
<evidence type="ECO:0000256" key="4">
    <source>
        <dbReference type="ARBA" id="ARBA00023136"/>
    </source>
</evidence>
<evidence type="ECO:0000256" key="8">
    <source>
        <dbReference type="SAM" id="MobiDB-lite"/>
    </source>
</evidence>
<dbReference type="InterPro" id="IPR003660">
    <property type="entry name" value="HAMP_dom"/>
</dbReference>
<comment type="subcellular location">
    <subcellularLocation>
        <location evidence="1">Membrane</location>
        <topology evidence="1">Multi-pass membrane protein</topology>
    </subcellularLocation>
</comment>
<evidence type="ECO:0000256" key="2">
    <source>
        <dbReference type="ARBA" id="ARBA00022692"/>
    </source>
</evidence>
<reference evidence="12 13" key="1">
    <citation type="submission" date="2018-01" db="EMBL/GenBank/DDBJ databases">
        <title>Genome sequence of a Cantenovulum-like bacteria.</title>
        <authorList>
            <person name="Tan W.R."/>
            <person name="Lau N.-S."/>
            <person name="Go F."/>
            <person name="Amirul A.-A.A."/>
        </authorList>
    </citation>
    <scope>NUCLEOTIDE SEQUENCE [LARGE SCALE GENOMIC DNA]</scope>
    <source>
        <strain evidence="12 13">CCB-QB4</strain>
    </source>
</reference>
<dbReference type="KEGG" id="cate:C2869_13010"/>
<feature type="domain" description="HAMP" evidence="11">
    <location>
        <begin position="296"/>
        <end position="349"/>
    </location>
</feature>
<dbReference type="PROSITE" id="PS50111">
    <property type="entry name" value="CHEMOTAXIS_TRANSDUC_2"/>
    <property type="match status" value="1"/>
</dbReference>
<comment type="similarity">
    <text evidence="6">Belongs to the methyl-accepting chemotaxis (MCP) protein family.</text>
</comment>
<dbReference type="OrthoDB" id="8724845at2"/>
<accession>A0A2S0VSW3</accession>
<organism evidence="12 13">
    <name type="scientific">Saccharobesus litoralis</name>
    <dbReference type="NCBI Taxonomy" id="2172099"/>
    <lineage>
        <taxon>Bacteria</taxon>
        <taxon>Pseudomonadati</taxon>
        <taxon>Pseudomonadota</taxon>
        <taxon>Gammaproteobacteria</taxon>
        <taxon>Alteromonadales</taxon>
        <taxon>Alteromonadaceae</taxon>
        <taxon>Saccharobesus</taxon>
    </lineage>
</organism>
<dbReference type="Gene3D" id="1.10.287.950">
    <property type="entry name" value="Methyl-accepting chemotaxis protein"/>
    <property type="match status" value="1"/>
</dbReference>
<evidence type="ECO:0000259" key="11">
    <source>
        <dbReference type="PROSITE" id="PS50885"/>
    </source>
</evidence>
<feature type="transmembrane region" description="Helical" evidence="9">
    <location>
        <begin position="277"/>
        <end position="299"/>
    </location>
</feature>
<evidence type="ECO:0000259" key="10">
    <source>
        <dbReference type="PROSITE" id="PS50111"/>
    </source>
</evidence>
<dbReference type="RefSeq" id="WP_108603352.1">
    <property type="nucleotide sequence ID" value="NZ_CP026604.1"/>
</dbReference>
<evidence type="ECO:0000256" key="7">
    <source>
        <dbReference type="PROSITE-ProRule" id="PRU00284"/>
    </source>
</evidence>
<dbReference type="InterPro" id="IPR032255">
    <property type="entry name" value="HBM"/>
</dbReference>
<dbReference type="CDD" id="cd11386">
    <property type="entry name" value="MCP_signal"/>
    <property type="match status" value="1"/>
</dbReference>
<dbReference type="SMART" id="SM00283">
    <property type="entry name" value="MA"/>
    <property type="match status" value="1"/>
</dbReference>
<feature type="domain" description="Methyl-accepting transducer" evidence="10">
    <location>
        <begin position="354"/>
        <end position="590"/>
    </location>
</feature>
<dbReference type="CDD" id="cd06225">
    <property type="entry name" value="HAMP"/>
    <property type="match status" value="1"/>
</dbReference>
<evidence type="ECO:0000256" key="3">
    <source>
        <dbReference type="ARBA" id="ARBA00022989"/>
    </source>
</evidence>
<dbReference type="PANTHER" id="PTHR32089">
    <property type="entry name" value="METHYL-ACCEPTING CHEMOTAXIS PROTEIN MCPB"/>
    <property type="match status" value="1"/>
</dbReference>
<dbReference type="PRINTS" id="PR00260">
    <property type="entry name" value="CHEMTRNSDUCR"/>
</dbReference>
<dbReference type="GO" id="GO:0006935">
    <property type="term" value="P:chemotaxis"/>
    <property type="evidence" value="ECO:0007669"/>
    <property type="project" value="InterPro"/>
</dbReference>
<protein>
    <submittedName>
        <fullName evidence="12">Methyl-accepting chemotaxis protein</fullName>
    </submittedName>
</protein>
<feature type="transmembrane region" description="Helical" evidence="9">
    <location>
        <begin position="12"/>
        <end position="32"/>
    </location>
</feature>